<feature type="non-terminal residue" evidence="2">
    <location>
        <position position="1"/>
    </location>
</feature>
<gene>
    <name evidence="2" type="ORF">BGZ95_008845</name>
</gene>
<dbReference type="EMBL" id="JAAAIL010004856">
    <property type="protein sequence ID" value="KAG0247270.1"/>
    <property type="molecule type" value="Genomic_DNA"/>
</dbReference>
<keyword evidence="3" id="KW-1185">Reference proteome</keyword>
<name>A0AAD4CZT8_9FUNG</name>
<feature type="region of interest" description="Disordered" evidence="1">
    <location>
        <begin position="91"/>
        <end position="121"/>
    </location>
</feature>
<comment type="caution">
    <text evidence="2">The sequence shown here is derived from an EMBL/GenBank/DDBJ whole genome shotgun (WGS) entry which is preliminary data.</text>
</comment>
<dbReference type="AlphaFoldDB" id="A0AAD4CZT8"/>
<evidence type="ECO:0000313" key="3">
    <source>
        <dbReference type="Proteomes" id="UP001194580"/>
    </source>
</evidence>
<feature type="non-terminal residue" evidence="2">
    <location>
        <position position="121"/>
    </location>
</feature>
<dbReference type="Proteomes" id="UP001194580">
    <property type="component" value="Unassembled WGS sequence"/>
</dbReference>
<sequence length="121" mass="13866">NIFRYGWASNVKIIRATPSDKIHDTIAILDHYVQHINLKRPKSDEPVSRTTFQAPIEIFHDLNPTYDNVGPSTSPQNFESRLARLNEYLSMRKDNKGTKQETPKQDAIVTRGNEEPGTMNK</sequence>
<feature type="compositionally biased region" description="Basic and acidic residues" evidence="1">
    <location>
        <begin position="91"/>
        <end position="104"/>
    </location>
</feature>
<accession>A0AAD4CZT8</accession>
<evidence type="ECO:0000313" key="2">
    <source>
        <dbReference type="EMBL" id="KAG0247270.1"/>
    </source>
</evidence>
<protein>
    <submittedName>
        <fullName evidence="2">Uncharacterized protein</fullName>
    </submittedName>
</protein>
<reference evidence="2" key="1">
    <citation type="journal article" date="2020" name="Fungal Divers.">
        <title>Resolving the Mortierellaceae phylogeny through synthesis of multi-gene phylogenetics and phylogenomics.</title>
        <authorList>
            <person name="Vandepol N."/>
            <person name="Liber J."/>
            <person name="Desiro A."/>
            <person name="Na H."/>
            <person name="Kennedy M."/>
            <person name="Barry K."/>
            <person name="Grigoriev I.V."/>
            <person name="Miller A.N."/>
            <person name="O'Donnell K."/>
            <person name="Stajich J.E."/>
            <person name="Bonito G."/>
        </authorList>
    </citation>
    <scope>NUCLEOTIDE SEQUENCE</scope>
    <source>
        <strain evidence="2">NRRL 28262</strain>
    </source>
</reference>
<evidence type="ECO:0000256" key="1">
    <source>
        <dbReference type="SAM" id="MobiDB-lite"/>
    </source>
</evidence>
<organism evidence="2 3">
    <name type="scientific">Linnemannia exigua</name>
    <dbReference type="NCBI Taxonomy" id="604196"/>
    <lineage>
        <taxon>Eukaryota</taxon>
        <taxon>Fungi</taxon>
        <taxon>Fungi incertae sedis</taxon>
        <taxon>Mucoromycota</taxon>
        <taxon>Mortierellomycotina</taxon>
        <taxon>Mortierellomycetes</taxon>
        <taxon>Mortierellales</taxon>
        <taxon>Mortierellaceae</taxon>
        <taxon>Linnemannia</taxon>
    </lineage>
</organism>
<proteinExistence type="predicted"/>